<dbReference type="AlphaFoldDB" id="A0AA36JK96"/>
<dbReference type="Proteomes" id="UP001178507">
    <property type="component" value="Unassembled WGS sequence"/>
</dbReference>
<dbReference type="EMBL" id="CAUJNA010003690">
    <property type="protein sequence ID" value="CAJ1407777.1"/>
    <property type="molecule type" value="Genomic_DNA"/>
</dbReference>
<reference evidence="1" key="1">
    <citation type="submission" date="2023-08" db="EMBL/GenBank/DDBJ databases">
        <authorList>
            <person name="Chen Y."/>
            <person name="Shah S."/>
            <person name="Dougan E. K."/>
            <person name="Thang M."/>
            <person name="Chan C."/>
        </authorList>
    </citation>
    <scope>NUCLEOTIDE SEQUENCE</scope>
</reference>
<organism evidence="1 2">
    <name type="scientific">Effrenium voratum</name>
    <dbReference type="NCBI Taxonomy" id="2562239"/>
    <lineage>
        <taxon>Eukaryota</taxon>
        <taxon>Sar</taxon>
        <taxon>Alveolata</taxon>
        <taxon>Dinophyceae</taxon>
        <taxon>Suessiales</taxon>
        <taxon>Symbiodiniaceae</taxon>
        <taxon>Effrenium</taxon>
    </lineage>
</organism>
<comment type="caution">
    <text evidence="1">The sequence shown here is derived from an EMBL/GenBank/DDBJ whole genome shotgun (WGS) entry which is preliminary data.</text>
</comment>
<gene>
    <name evidence="1" type="ORF">EVOR1521_LOCUS29389</name>
</gene>
<proteinExistence type="predicted"/>
<keyword evidence="2" id="KW-1185">Reference proteome</keyword>
<name>A0AA36JK96_9DINO</name>
<protein>
    <submittedName>
        <fullName evidence="1">Uncharacterized protein</fullName>
    </submittedName>
</protein>
<accession>A0AA36JK96</accession>
<evidence type="ECO:0000313" key="1">
    <source>
        <dbReference type="EMBL" id="CAJ1407777.1"/>
    </source>
</evidence>
<sequence length="410" mass="46054">MSAMGVVLVLSDAVRDISRHHTQSVFLDDRVLVADTVREVLAAKQKWARWSRKLGLEENDQKVVALAQTQAQRLAFERRGLSQSQISGQLRILGVDYLSQGCDGYGSTRQQKTVQALGWRLARAPLPAEVRTSLYRSRIIPSLCWGWWFQDMPAEVFNQAYAVFRKVATVHHMAARNLRVIMDGHQLCPYFVAFAQAFTQLRSLVLKGLPWPGHGQRHSWVERVRDTLGAGGGGALALGRWTHPTEGNMDVQHDNKDKVLHLVRESWRRSHWEAFLAKDRRDSRFLRGTAYHPRRYKWAAEAFRDGGQHVKAVLTGAALSLSVQQVIFEGAVQQGCGLCGDAEAFPTWEHLAWDCAGFAARPARPGDPLSCRFGWPQRAGPPGRVVVEHLAAVREQVLGFRPHGRRGARL</sequence>
<evidence type="ECO:0000313" key="2">
    <source>
        <dbReference type="Proteomes" id="UP001178507"/>
    </source>
</evidence>